<reference evidence="2 3" key="3">
    <citation type="submission" date="2019-11" db="EMBL/GenBank/DDBJ databases">
        <title>A de novo genome assembly of a pear dwarfing rootstock.</title>
        <authorList>
            <person name="Wang F."/>
            <person name="Wang J."/>
            <person name="Li S."/>
            <person name="Zhang Y."/>
            <person name="Fang M."/>
            <person name="Ma L."/>
            <person name="Zhao Y."/>
            <person name="Jiang S."/>
        </authorList>
    </citation>
    <scope>NUCLEOTIDE SEQUENCE [LARGE SCALE GENOMIC DNA]</scope>
    <source>
        <strain evidence="2">S2</strain>
        <tissue evidence="2">Leaf</tissue>
    </source>
</reference>
<sequence>MASCNIALMALVNARRVLKVENPNEHEMRMRMEKPMGQGIGIGIVIAKGLERAMVKALVKAAIGKDSERATARALVMANGLERAMAKALVKAAMGKDSERATGKGIGIGEGYGVGRCSGKGVGYGKGIGEGSGRGTGIAIGPSSTDGGYGEGRGVGIGTGHGGYETEHGPWRGRPGYGHSADSGGISDKVGNSRSCGCHSFLCSGGDVNRYHHSFILPGFRRTTSDSTVCSATSDRNSIYDQNEMQSHPRTPIK</sequence>
<organism evidence="2 3">
    <name type="scientific">Pyrus ussuriensis x Pyrus communis</name>
    <dbReference type="NCBI Taxonomy" id="2448454"/>
    <lineage>
        <taxon>Eukaryota</taxon>
        <taxon>Viridiplantae</taxon>
        <taxon>Streptophyta</taxon>
        <taxon>Embryophyta</taxon>
        <taxon>Tracheophyta</taxon>
        <taxon>Spermatophyta</taxon>
        <taxon>Magnoliopsida</taxon>
        <taxon>eudicotyledons</taxon>
        <taxon>Gunneridae</taxon>
        <taxon>Pentapetalae</taxon>
        <taxon>rosids</taxon>
        <taxon>fabids</taxon>
        <taxon>Rosales</taxon>
        <taxon>Rosaceae</taxon>
        <taxon>Amygdaloideae</taxon>
        <taxon>Maleae</taxon>
        <taxon>Pyrus</taxon>
    </lineage>
</organism>
<comment type="caution">
    <text evidence="2">The sequence shown here is derived from an EMBL/GenBank/DDBJ whole genome shotgun (WGS) entry which is preliminary data.</text>
</comment>
<name>A0A5N5GJX6_9ROSA</name>
<dbReference type="EMBL" id="SMOL01000402">
    <property type="protein sequence ID" value="KAB2615866.1"/>
    <property type="molecule type" value="Genomic_DNA"/>
</dbReference>
<gene>
    <name evidence="2" type="ORF">D8674_022454</name>
</gene>
<protein>
    <submittedName>
        <fullName evidence="2">Keratin-associated protein 6-2-like</fullName>
    </submittedName>
</protein>
<reference evidence="3" key="2">
    <citation type="submission" date="2019-10" db="EMBL/GenBank/DDBJ databases">
        <title>A de novo genome assembly of a pear dwarfing rootstock.</title>
        <authorList>
            <person name="Wang F."/>
            <person name="Wang J."/>
            <person name="Li S."/>
            <person name="Zhang Y."/>
            <person name="Fang M."/>
            <person name="Ma L."/>
            <person name="Zhao Y."/>
            <person name="Jiang S."/>
        </authorList>
    </citation>
    <scope>NUCLEOTIDE SEQUENCE [LARGE SCALE GENOMIC DNA]</scope>
</reference>
<dbReference type="Proteomes" id="UP000327157">
    <property type="component" value="Chromosome 3"/>
</dbReference>
<evidence type="ECO:0000313" key="3">
    <source>
        <dbReference type="Proteomes" id="UP000327157"/>
    </source>
</evidence>
<accession>A0A5N5GJX6</accession>
<feature type="region of interest" description="Disordered" evidence="1">
    <location>
        <begin position="225"/>
        <end position="254"/>
    </location>
</feature>
<keyword evidence="3" id="KW-1185">Reference proteome</keyword>
<dbReference type="AlphaFoldDB" id="A0A5N5GJX6"/>
<reference evidence="2 3" key="1">
    <citation type="submission" date="2019-09" db="EMBL/GenBank/DDBJ databases">
        <authorList>
            <person name="Ou C."/>
        </authorList>
    </citation>
    <scope>NUCLEOTIDE SEQUENCE [LARGE SCALE GENOMIC DNA]</scope>
    <source>
        <strain evidence="2">S2</strain>
        <tissue evidence="2">Leaf</tissue>
    </source>
</reference>
<evidence type="ECO:0000313" key="2">
    <source>
        <dbReference type="EMBL" id="KAB2615866.1"/>
    </source>
</evidence>
<evidence type="ECO:0000256" key="1">
    <source>
        <dbReference type="SAM" id="MobiDB-lite"/>
    </source>
</evidence>
<proteinExistence type="predicted"/>